<dbReference type="AlphaFoldDB" id="A0A1S9DK08"/>
<evidence type="ECO:0000256" key="7">
    <source>
        <dbReference type="ARBA" id="ARBA00023242"/>
    </source>
</evidence>
<evidence type="ECO:0000256" key="9">
    <source>
        <dbReference type="SAM" id="MobiDB-lite"/>
    </source>
</evidence>
<keyword evidence="7" id="KW-0539">Nucleus</keyword>
<evidence type="ECO:0000259" key="10">
    <source>
        <dbReference type="PROSITE" id="PS00036"/>
    </source>
</evidence>
<evidence type="ECO:0000313" key="12">
    <source>
        <dbReference type="Proteomes" id="UP000190312"/>
    </source>
</evidence>
<feature type="domain" description="BZIP" evidence="10">
    <location>
        <begin position="202"/>
        <end position="217"/>
    </location>
</feature>
<dbReference type="PANTHER" id="PTHR40621">
    <property type="entry name" value="TRANSCRIPTION FACTOR KAPC-RELATED"/>
    <property type="match status" value="1"/>
</dbReference>
<comment type="function">
    <text evidence="1">Putative transcription factor.</text>
</comment>
<gene>
    <name evidence="11" type="ORF">OAory_01106860</name>
</gene>
<keyword evidence="5" id="KW-0238">DNA-binding</keyword>
<feature type="compositionally biased region" description="Pro residues" evidence="9">
    <location>
        <begin position="136"/>
        <end position="149"/>
    </location>
</feature>
<dbReference type="SUPFAM" id="SSF57959">
    <property type="entry name" value="Leucine zipper domain"/>
    <property type="match status" value="1"/>
</dbReference>
<evidence type="ECO:0000313" key="11">
    <source>
        <dbReference type="EMBL" id="OOO09390.1"/>
    </source>
</evidence>
<evidence type="ECO:0000256" key="4">
    <source>
        <dbReference type="ARBA" id="ARBA00023015"/>
    </source>
</evidence>
<dbReference type="Gene3D" id="1.20.5.170">
    <property type="match status" value="1"/>
</dbReference>
<dbReference type="InterPro" id="IPR046347">
    <property type="entry name" value="bZIP_sf"/>
</dbReference>
<dbReference type="PANTHER" id="PTHR40621:SF11">
    <property type="entry name" value="TRANSCRIPTION FACTOR KAPC-RELATED"/>
    <property type="match status" value="1"/>
</dbReference>
<reference evidence="11 12" key="1">
    <citation type="submission" date="2016-10" db="EMBL/GenBank/DDBJ databases">
        <title>Genome sequencing of Aspergillus oryzae BCC7051.</title>
        <authorList>
            <person name="Thammarongtham C."/>
            <person name="Vorapreeda T."/>
            <person name="Nookaew I."/>
            <person name="Srisuk T."/>
            <person name="Land M."/>
            <person name="Jeennor S."/>
            <person name="Laoteng K."/>
        </authorList>
    </citation>
    <scope>NUCLEOTIDE SEQUENCE [LARGE SCALE GENOMIC DNA]</scope>
    <source>
        <strain evidence="11 12">BCC7051</strain>
    </source>
</reference>
<feature type="compositionally biased region" description="Low complexity" evidence="9">
    <location>
        <begin position="288"/>
        <end position="317"/>
    </location>
</feature>
<dbReference type="VEuPathDB" id="FungiDB:AO090001000194"/>
<sequence>MSNNSEPPGATASGPAITDDNDARNDKLRLRRSIVQQADLHGYVGANAADTPVQDVAKSIALVDAPKLGAVTPEVKEALVGHLNKEHRLDVWAFEDSPLDLQMLSRADKAIVVDHADQVLHDQLLAAHQHLSHPQQPRPQPPAAQPPHMQPNTTSPRDQNNIDPAISGAAMLSGPPQTPPQPEPTGQESPKTYGKRPLSTSKRAAQNRAAQRAFRQRKESYIRKLEEQVKEFDTMSEAFKALQAENYQLREYIINLQSRLLESQGEVPELPGNIDLSQPRTDLNVPQPGAGPATTSSSAPAPPSGAQQAQPPQGGASNDDMNSLNRIAVAGLGMRKHPNEEANYLGNNFTGRRTRPDETQADSEVTKTEQAPHGLPMVS</sequence>
<protein>
    <recommendedName>
        <fullName evidence="8">Putative transcription factor kapC</fullName>
    </recommendedName>
</protein>
<accession>A0A1S9DK08</accession>
<dbReference type="InterPro" id="IPR036412">
    <property type="entry name" value="HAD-like_sf"/>
</dbReference>
<dbReference type="OrthoDB" id="2593073at2759"/>
<comment type="subcellular location">
    <subcellularLocation>
        <location evidence="2">Nucleus</location>
    </subcellularLocation>
</comment>
<comment type="similarity">
    <text evidence="3">Belongs to the bZIP family.</text>
</comment>
<evidence type="ECO:0000256" key="6">
    <source>
        <dbReference type="ARBA" id="ARBA00023163"/>
    </source>
</evidence>
<feature type="region of interest" description="Disordered" evidence="9">
    <location>
        <begin position="1"/>
        <end position="25"/>
    </location>
</feature>
<comment type="caution">
    <text evidence="11">The sequence shown here is derived from an EMBL/GenBank/DDBJ whole genome shotgun (WGS) entry which is preliminary data.</text>
</comment>
<evidence type="ECO:0000256" key="5">
    <source>
        <dbReference type="ARBA" id="ARBA00023125"/>
    </source>
</evidence>
<keyword evidence="4" id="KW-0805">Transcription regulation</keyword>
<evidence type="ECO:0000256" key="1">
    <source>
        <dbReference type="ARBA" id="ARBA00004049"/>
    </source>
</evidence>
<dbReference type="GO" id="GO:0001228">
    <property type="term" value="F:DNA-binding transcription activator activity, RNA polymerase II-specific"/>
    <property type="evidence" value="ECO:0007669"/>
    <property type="project" value="TreeGrafter"/>
</dbReference>
<evidence type="ECO:0000256" key="3">
    <source>
        <dbReference type="ARBA" id="ARBA00007163"/>
    </source>
</evidence>
<dbReference type="EMBL" id="MKZY01000005">
    <property type="protein sequence ID" value="OOO09390.1"/>
    <property type="molecule type" value="Genomic_DNA"/>
</dbReference>
<name>A0A1S9DK08_ASPOZ</name>
<evidence type="ECO:0000256" key="2">
    <source>
        <dbReference type="ARBA" id="ARBA00004123"/>
    </source>
</evidence>
<organism evidence="11 12">
    <name type="scientific">Aspergillus oryzae</name>
    <name type="common">Yellow koji mold</name>
    <dbReference type="NCBI Taxonomy" id="5062"/>
    <lineage>
        <taxon>Eukaryota</taxon>
        <taxon>Fungi</taxon>
        <taxon>Dikarya</taxon>
        <taxon>Ascomycota</taxon>
        <taxon>Pezizomycotina</taxon>
        <taxon>Eurotiomycetes</taxon>
        <taxon>Eurotiomycetidae</taxon>
        <taxon>Eurotiales</taxon>
        <taxon>Aspergillaceae</taxon>
        <taxon>Aspergillus</taxon>
        <taxon>Aspergillus subgen. Circumdati</taxon>
    </lineage>
</organism>
<feature type="region of interest" description="Disordered" evidence="9">
    <location>
        <begin position="270"/>
        <end position="379"/>
    </location>
</feature>
<dbReference type="SUPFAM" id="SSF56784">
    <property type="entry name" value="HAD-like"/>
    <property type="match status" value="1"/>
</dbReference>
<dbReference type="InterPro" id="IPR050936">
    <property type="entry name" value="AP-1-like"/>
</dbReference>
<dbReference type="Proteomes" id="UP000190312">
    <property type="component" value="Unassembled WGS sequence"/>
</dbReference>
<dbReference type="Pfam" id="PF00170">
    <property type="entry name" value="bZIP_1"/>
    <property type="match status" value="1"/>
</dbReference>
<dbReference type="PROSITE" id="PS00036">
    <property type="entry name" value="BZIP_BASIC"/>
    <property type="match status" value="1"/>
</dbReference>
<dbReference type="GO" id="GO:0090575">
    <property type="term" value="C:RNA polymerase II transcription regulator complex"/>
    <property type="evidence" value="ECO:0007669"/>
    <property type="project" value="TreeGrafter"/>
</dbReference>
<proteinExistence type="inferred from homology"/>
<evidence type="ECO:0000256" key="8">
    <source>
        <dbReference type="ARBA" id="ARBA00044067"/>
    </source>
</evidence>
<dbReference type="GO" id="GO:0000976">
    <property type="term" value="F:transcription cis-regulatory region binding"/>
    <property type="evidence" value="ECO:0007669"/>
    <property type="project" value="InterPro"/>
</dbReference>
<feature type="region of interest" description="Disordered" evidence="9">
    <location>
        <begin position="129"/>
        <end position="207"/>
    </location>
</feature>
<dbReference type="SMART" id="SM00338">
    <property type="entry name" value="BRLZ"/>
    <property type="match status" value="1"/>
</dbReference>
<dbReference type="eggNOG" id="ENOG502SC5V">
    <property type="taxonomic scope" value="Eukaryota"/>
</dbReference>
<dbReference type="InterPro" id="IPR004827">
    <property type="entry name" value="bZIP"/>
</dbReference>
<feature type="compositionally biased region" description="Polar residues" evidence="9">
    <location>
        <begin position="152"/>
        <end position="162"/>
    </location>
</feature>
<keyword evidence="6" id="KW-0804">Transcription</keyword>